<dbReference type="Gene3D" id="1.10.1790.10">
    <property type="entry name" value="PRD domain"/>
    <property type="match status" value="2"/>
</dbReference>
<dbReference type="InterPro" id="IPR011608">
    <property type="entry name" value="PRD"/>
</dbReference>
<sequence length="287" mass="31808">MEILRVFNNNVVLAKDEHAGEVILTGRGLGFQARPGARVDPKKVVRTFVPSDGRDPDHLAEMLSCISPDVIQVVSDAMRAAGLLDLSENKPMLVMALSDHVSFALQRIKTGIAVEYPIQAEVQHLYPEEYAKGLQLLEALNARLNNVLPDAEAIALALHLVNAGFSTGDLTYTYTMTGIIQQMLAVVESRCKVRLESSSINVGRFITHLRYLFVRIHQHKQLEGDERSPIATAIMQSYPDAMDCAEQLATIVELRFDVNLTDDEIAYLALHVYRVAQQPKVGNTNTD</sequence>
<dbReference type="SUPFAM" id="SSF63520">
    <property type="entry name" value="PTS-regulatory domain, PRD"/>
    <property type="match status" value="2"/>
</dbReference>
<dbReference type="PANTHER" id="PTHR30185:SF18">
    <property type="entry name" value="TRANSCRIPTIONAL REGULATOR MTLR"/>
    <property type="match status" value="1"/>
</dbReference>
<evidence type="ECO:0000256" key="3">
    <source>
        <dbReference type="ARBA" id="ARBA00023163"/>
    </source>
</evidence>
<dbReference type="PANTHER" id="PTHR30185">
    <property type="entry name" value="CRYPTIC BETA-GLUCOSIDE BGL OPERON ANTITERMINATOR"/>
    <property type="match status" value="1"/>
</dbReference>
<dbReference type="OrthoDB" id="9813552at2"/>
<evidence type="ECO:0000313" key="5">
    <source>
        <dbReference type="EMBL" id="KFI83307.1"/>
    </source>
</evidence>
<gene>
    <name evidence="5" type="ORF">BPSY_0402</name>
</gene>
<dbReference type="SMART" id="SM01061">
    <property type="entry name" value="CAT_RBD"/>
    <property type="match status" value="1"/>
</dbReference>
<dbReference type="RefSeq" id="WP_051921472.1">
    <property type="nucleotide sequence ID" value="NZ_JALCNH010000012.1"/>
</dbReference>
<evidence type="ECO:0000259" key="4">
    <source>
        <dbReference type="PROSITE" id="PS51372"/>
    </source>
</evidence>
<dbReference type="InterPro" id="IPR036650">
    <property type="entry name" value="CAT_RNA-bd_dom_sf"/>
</dbReference>
<evidence type="ECO:0000256" key="1">
    <source>
        <dbReference type="ARBA" id="ARBA00022737"/>
    </source>
</evidence>
<comment type="caution">
    <text evidence="5">The sequence shown here is derived from an EMBL/GenBank/DDBJ whole genome shotgun (WGS) entry which is preliminary data.</text>
</comment>
<dbReference type="AlphaFoldDB" id="A0A087CJ57"/>
<keyword evidence="2" id="KW-0805">Transcription regulation</keyword>
<dbReference type="Proteomes" id="UP000029050">
    <property type="component" value="Unassembled WGS sequence"/>
</dbReference>
<dbReference type="GeneID" id="98299613"/>
<keyword evidence="1" id="KW-0677">Repeat</keyword>
<dbReference type="eggNOG" id="COG3711">
    <property type="taxonomic scope" value="Bacteria"/>
</dbReference>
<evidence type="ECO:0000313" key="6">
    <source>
        <dbReference type="Proteomes" id="UP000029050"/>
    </source>
</evidence>
<dbReference type="Pfam" id="PF03123">
    <property type="entry name" value="CAT_RBD"/>
    <property type="match status" value="1"/>
</dbReference>
<dbReference type="InterPro" id="IPR036634">
    <property type="entry name" value="PRD_sf"/>
</dbReference>
<dbReference type="Gene3D" id="2.30.24.10">
    <property type="entry name" value="CAT RNA-binding domain"/>
    <property type="match status" value="1"/>
</dbReference>
<dbReference type="InterPro" id="IPR004341">
    <property type="entry name" value="CAT_RNA-bd_dom"/>
</dbReference>
<protein>
    <submittedName>
        <fullName evidence="5">Transcription antiterminator, BglG family</fullName>
    </submittedName>
</protein>
<dbReference type="GO" id="GO:0006355">
    <property type="term" value="P:regulation of DNA-templated transcription"/>
    <property type="evidence" value="ECO:0007669"/>
    <property type="project" value="InterPro"/>
</dbReference>
<evidence type="ECO:0000256" key="2">
    <source>
        <dbReference type="ARBA" id="ARBA00023015"/>
    </source>
</evidence>
<dbReference type="EMBL" id="JGZI01000007">
    <property type="protein sequence ID" value="KFI83307.1"/>
    <property type="molecule type" value="Genomic_DNA"/>
</dbReference>
<accession>A0A087CJ57</accession>
<feature type="domain" description="PRD" evidence="4">
    <location>
        <begin position="171"/>
        <end position="282"/>
    </location>
</feature>
<organism evidence="5 6">
    <name type="scientific">Bifidobacterium psychraerophilum</name>
    <dbReference type="NCBI Taxonomy" id="218140"/>
    <lineage>
        <taxon>Bacteria</taxon>
        <taxon>Bacillati</taxon>
        <taxon>Actinomycetota</taxon>
        <taxon>Actinomycetes</taxon>
        <taxon>Bifidobacteriales</taxon>
        <taxon>Bifidobacteriaceae</taxon>
        <taxon>Bifidobacterium</taxon>
    </lineage>
</organism>
<dbReference type="InterPro" id="IPR050661">
    <property type="entry name" value="BglG_antiterminators"/>
</dbReference>
<keyword evidence="3" id="KW-0804">Transcription</keyword>
<dbReference type="GO" id="GO:0003723">
    <property type="term" value="F:RNA binding"/>
    <property type="evidence" value="ECO:0007669"/>
    <property type="project" value="InterPro"/>
</dbReference>
<reference evidence="5 6" key="1">
    <citation type="submission" date="2014-03" db="EMBL/GenBank/DDBJ databases">
        <title>Genomics of Bifidobacteria.</title>
        <authorList>
            <person name="Ventura M."/>
            <person name="Milani C."/>
            <person name="Lugli G.A."/>
        </authorList>
    </citation>
    <scope>NUCLEOTIDE SEQUENCE [LARGE SCALE GENOMIC DNA]</scope>
    <source>
        <strain evidence="5 6">LMG 21775</strain>
    </source>
</reference>
<keyword evidence="6" id="KW-1185">Reference proteome</keyword>
<dbReference type="Pfam" id="PF00874">
    <property type="entry name" value="PRD"/>
    <property type="match status" value="2"/>
</dbReference>
<dbReference type="STRING" id="218140.BPSY_0402"/>
<feature type="domain" description="PRD" evidence="4">
    <location>
        <begin position="65"/>
        <end position="170"/>
    </location>
</feature>
<dbReference type="SUPFAM" id="SSF50151">
    <property type="entry name" value="SacY-like RNA-binding domain"/>
    <property type="match status" value="1"/>
</dbReference>
<name>A0A087CJ57_9BIFI</name>
<proteinExistence type="predicted"/>
<dbReference type="PROSITE" id="PS51372">
    <property type="entry name" value="PRD_2"/>
    <property type="match status" value="2"/>
</dbReference>